<evidence type="ECO:0000256" key="8">
    <source>
        <dbReference type="ARBA" id="ARBA00022967"/>
    </source>
</evidence>
<keyword evidence="4" id="KW-1003">Cell membrane</keyword>
<accession>A0A5D4T119</accession>
<evidence type="ECO:0000259" key="10">
    <source>
        <dbReference type="PROSITE" id="PS50893"/>
    </source>
</evidence>
<dbReference type="Pfam" id="PF08352">
    <property type="entry name" value="oligo_HPY"/>
    <property type="match status" value="1"/>
</dbReference>
<evidence type="ECO:0000313" key="12">
    <source>
        <dbReference type="Proteomes" id="UP000322524"/>
    </source>
</evidence>
<evidence type="ECO:0000256" key="5">
    <source>
        <dbReference type="ARBA" id="ARBA00022519"/>
    </source>
</evidence>
<dbReference type="InterPro" id="IPR013563">
    <property type="entry name" value="Oligopep_ABC_C"/>
</dbReference>
<keyword evidence="6" id="KW-0547">Nucleotide-binding</keyword>
<comment type="similarity">
    <text evidence="2">Belongs to the ABC transporter superfamily.</text>
</comment>
<dbReference type="PANTHER" id="PTHR43297">
    <property type="entry name" value="OLIGOPEPTIDE TRANSPORT ATP-BINDING PROTEIN APPD"/>
    <property type="match status" value="1"/>
</dbReference>
<dbReference type="NCBIfam" id="TIGR01727">
    <property type="entry name" value="oligo_HPY"/>
    <property type="match status" value="1"/>
</dbReference>
<comment type="caution">
    <text evidence="11">The sequence shown here is derived from an EMBL/GenBank/DDBJ whole genome shotgun (WGS) entry which is preliminary data.</text>
</comment>
<dbReference type="OrthoDB" id="47989at2"/>
<dbReference type="InterPro" id="IPR003439">
    <property type="entry name" value="ABC_transporter-like_ATP-bd"/>
</dbReference>
<protein>
    <submittedName>
        <fullName evidence="11">ABC transporter ATP-binding protein</fullName>
    </submittedName>
</protein>
<gene>
    <name evidence="11" type="ORF">FZC76_14540</name>
</gene>
<evidence type="ECO:0000313" key="11">
    <source>
        <dbReference type="EMBL" id="TYS67944.1"/>
    </source>
</evidence>
<evidence type="ECO:0000256" key="6">
    <source>
        <dbReference type="ARBA" id="ARBA00022741"/>
    </source>
</evidence>
<proteinExistence type="inferred from homology"/>
<dbReference type="InterPro" id="IPR027417">
    <property type="entry name" value="P-loop_NTPase"/>
</dbReference>
<dbReference type="PANTHER" id="PTHR43297:SF14">
    <property type="entry name" value="ATPASE AAA-TYPE CORE DOMAIN-CONTAINING PROTEIN"/>
    <property type="match status" value="1"/>
</dbReference>
<keyword evidence="3" id="KW-0813">Transport</keyword>
<evidence type="ECO:0000256" key="2">
    <source>
        <dbReference type="ARBA" id="ARBA00005417"/>
    </source>
</evidence>
<dbReference type="Gene3D" id="3.40.50.300">
    <property type="entry name" value="P-loop containing nucleotide triphosphate hydrolases"/>
    <property type="match status" value="1"/>
</dbReference>
<evidence type="ECO:0000256" key="9">
    <source>
        <dbReference type="ARBA" id="ARBA00023136"/>
    </source>
</evidence>
<dbReference type="CDD" id="cd03257">
    <property type="entry name" value="ABC_NikE_OppD_transporters"/>
    <property type="match status" value="1"/>
</dbReference>
<dbReference type="PROSITE" id="PS50893">
    <property type="entry name" value="ABC_TRANSPORTER_2"/>
    <property type="match status" value="1"/>
</dbReference>
<keyword evidence="7 11" id="KW-0067">ATP-binding</keyword>
<dbReference type="InterPro" id="IPR017871">
    <property type="entry name" value="ABC_transporter-like_CS"/>
</dbReference>
<dbReference type="SMART" id="SM00382">
    <property type="entry name" value="AAA"/>
    <property type="match status" value="1"/>
</dbReference>
<dbReference type="AlphaFoldDB" id="A0A5D4T119"/>
<dbReference type="InterPro" id="IPR050388">
    <property type="entry name" value="ABC_Ni/Peptide_Import"/>
</dbReference>
<dbReference type="PROSITE" id="PS00211">
    <property type="entry name" value="ABC_TRANSPORTER_1"/>
    <property type="match status" value="1"/>
</dbReference>
<organism evidence="11 12">
    <name type="scientific">Sutcliffiella horikoshii</name>
    <dbReference type="NCBI Taxonomy" id="79883"/>
    <lineage>
        <taxon>Bacteria</taxon>
        <taxon>Bacillati</taxon>
        <taxon>Bacillota</taxon>
        <taxon>Bacilli</taxon>
        <taxon>Bacillales</taxon>
        <taxon>Bacillaceae</taxon>
        <taxon>Sutcliffiella</taxon>
    </lineage>
</organism>
<evidence type="ECO:0000256" key="7">
    <source>
        <dbReference type="ARBA" id="ARBA00022840"/>
    </source>
</evidence>
<dbReference type="FunFam" id="3.40.50.300:FF:000016">
    <property type="entry name" value="Oligopeptide ABC transporter ATP-binding component"/>
    <property type="match status" value="1"/>
</dbReference>
<evidence type="ECO:0000256" key="1">
    <source>
        <dbReference type="ARBA" id="ARBA00004202"/>
    </source>
</evidence>
<evidence type="ECO:0000256" key="4">
    <source>
        <dbReference type="ARBA" id="ARBA00022475"/>
    </source>
</evidence>
<dbReference type="GO" id="GO:0005524">
    <property type="term" value="F:ATP binding"/>
    <property type="evidence" value="ECO:0007669"/>
    <property type="project" value="UniProtKB-KW"/>
</dbReference>
<keyword evidence="9" id="KW-0472">Membrane</keyword>
<keyword evidence="5" id="KW-0997">Cell inner membrane</keyword>
<name>A0A5D4T119_9BACI</name>
<comment type="subcellular location">
    <subcellularLocation>
        <location evidence="1">Cell membrane</location>
        <topology evidence="1">Peripheral membrane protein</topology>
    </subcellularLocation>
</comment>
<dbReference type="EMBL" id="VTEV01000005">
    <property type="protein sequence ID" value="TYS67944.1"/>
    <property type="molecule type" value="Genomic_DNA"/>
</dbReference>
<dbReference type="SUPFAM" id="SSF52540">
    <property type="entry name" value="P-loop containing nucleoside triphosphate hydrolases"/>
    <property type="match status" value="1"/>
</dbReference>
<dbReference type="GO" id="GO:0005886">
    <property type="term" value="C:plasma membrane"/>
    <property type="evidence" value="ECO:0007669"/>
    <property type="project" value="UniProtKB-SubCell"/>
</dbReference>
<dbReference type="Pfam" id="PF00005">
    <property type="entry name" value="ABC_tran"/>
    <property type="match status" value="1"/>
</dbReference>
<feature type="domain" description="ABC transporter" evidence="10">
    <location>
        <begin position="4"/>
        <end position="252"/>
    </location>
</feature>
<dbReference type="InterPro" id="IPR003593">
    <property type="entry name" value="AAA+_ATPase"/>
</dbReference>
<evidence type="ECO:0000256" key="3">
    <source>
        <dbReference type="ARBA" id="ARBA00022448"/>
    </source>
</evidence>
<dbReference type="Proteomes" id="UP000322524">
    <property type="component" value="Unassembled WGS sequence"/>
</dbReference>
<reference evidence="11 12" key="1">
    <citation type="submission" date="2019-08" db="EMBL/GenBank/DDBJ databases">
        <title>Bacillus genomes from the desert of Cuatro Cienegas, Coahuila.</title>
        <authorList>
            <person name="Olmedo-Alvarez G."/>
        </authorList>
    </citation>
    <scope>NUCLEOTIDE SEQUENCE [LARGE SCALE GENOMIC DNA]</scope>
    <source>
        <strain evidence="11 12">CH28_1T</strain>
    </source>
</reference>
<sequence length="318" mass="35315">MSLLEVKNLKTYFHTKEGIVKAVDDVSFTLEKGEAIGLVGESGCGKTTTALSITSLLPQEGEIAGGEINYNGKNLAVLNDNQIRRYRWNEIAIAFQGAMNALNPVKKIGEQLTDVMMYHNKLDYKAARKKAKGLLELVEIDPERIDQYPHEFSGGMKQRVMIAMALACDPKILIGDEPTTALDVMVQAQILELLEKLRAELGMSLILITHDLSVMAETCDKAVVMYAGKIVETGTVENVINHSSHPYTQKLVKAFPDIHGKREMTESIPGSPPNLINPPTGCYFHPRCEHATEECRRTTPELRKIAEDHYVACHLRGE</sequence>
<dbReference type="GO" id="GO:0016887">
    <property type="term" value="F:ATP hydrolysis activity"/>
    <property type="evidence" value="ECO:0007669"/>
    <property type="project" value="InterPro"/>
</dbReference>
<keyword evidence="8" id="KW-1278">Translocase</keyword>
<dbReference type="GO" id="GO:0015833">
    <property type="term" value="P:peptide transport"/>
    <property type="evidence" value="ECO:0007669"/>
    <property type="project" value="InterPro"/>
</dbReference>